<evidence type="ECO:0000313" key="1">
    <source>
        <dbReference type="EMBL" id="TYH95361.1"/>
    </source>
</evidence>
<reference evidence="1 2" key="1">
    <citation type="submission" date="2019-07" db="EMBL/GenBank/DDBJ databases">
        <title>WGS assembly of Gossypium tomentosum.</title>
        <authorList>
            <person name="Chen Z.J."/>
            <person name="Sreedasyam A."/>
            <person name="Ando A."/>
            <person name="Song Q."/>
            <person name="De L."/>
            <person name="Hulse-Kemp A."/>
            <person name="Ding M."/>
            <person name="Ye W."/>
            <person name="Kirkbride R."/>
            <person name="Jenkins J."/>
            <person name="Plott C."/>
            <person name="Lovell J."/>
            <person name="Lin Y.-M."/>
            <person name="Vaughn R."/>
            <person name="Liu B."/>
            <person name="Li W."/>
            <person name="Simpson S."/>
            <person name="Scheffler B."/>
            <person name="Saski C."/>
            <person name="Grover C."/>
            <person name="Hu G."/>
            <person name="Conover J."/>
            <person name="Carlson J."/>
            <person name="Shu S."/>
            <person name="Boston L."/>
            <person name="Williams M."/>
            <person name="Peterson D."/>
            <person name="Mcgee K."/>
            <person name="Jones D."/>
            <person name="Wendel J."/>
            <person name="Stelly D."/>
            <person name="Grimwood J."/>
            <person name="Schmutz J."/>
        </authorList>
    </citation>
    <scope>NUCLEOTIDE SEQUENCE [LARGE SCALE GENOMIC DNA]</scope>
    <source>
        <strain evidence="1">7179.01</strain>
    </source>
</reference>
<protein>
    <submittedName>
        <fullName evidence="1">Uncharacterized protein</fullName>
    </submittedName>
</protein>
<sequence length="148" mass="17332">MKKKKRKRRSVKDPVLMMMMVNWFKKTEFQAFVNFQKKLKCLSGLKELENVLRWLSNLVLLMIRLDIVGLLFDDIFGEEKASFCGQNYEMSDFIVGEEKSYGEGSSLRWLKMNKKKMEQVVTICLSALDDKDPITDDANQTLNHQKQV</sequence>
<dbReference type="EMBL" id="CM017621">
    <property type="protein sequence ID" value="TYH95361.1"/>
    <property type="molecule type" value="Genomic_DNA"/>
</dbReference>
<organism evidence="1 2">
    <name type="scientific">Gossypium tomentosum</name>
    <name type="common">Hawaiian cotton</name>
    <name type="synonym">Gossypium sandvicense</name>
    <dbReference type="NCBI Taxonomy" id="34277"/>
    <lineage>
        <taxon>Eukaryota</taxon>
        <taxon>Viridiplantae</taxon>
        <taxon>Streptophyta</taxon>
        <taxon>Embryophyta</taxon>
        <taxon>Tracheophyta</taxon>
        <taxon>Spermatophyta</taxon>
        <taxon>Magnoliopsida</taxon>
        <taxon>eudicotyledons</taxon>
        <taxon>Gunneridae</taxon>
        <taxon>Pentapetalae</taxon>
        <taxon>rosids</taxon>
        <taxon>malvids</taxon>
        <taxon>Malvales</taxon>
        <taxon>Malvaceae</taxon>
        <taxon>Malvoideae</taxon>
        <taxon>Gossypium</taxon>
    </lineage>
</organism>
<dbReference type="AlphaFoldDB" id="A0A5D2MV29"/>
<gene>
    <name evidence="1" type="ORF">ES332_A12G100700v1</name>
</gene>
<keyword evidence="2" id="KW-1185">Reference proteome</keyword>
<proteinExistence type="predicted"/>
<name>A0A5D2MV29_GOSTO</name>
<evidence type="ECO:0000313" key="2">
    <source>
        <dbReference type="Proteomes" id="UP000322667"/>
    </source>
</evidence>
<dbReference type="Proteomes" id="UP000322667">
    <property type="component" value="Chromosome A12"/>
</dbReference>
<accession>A0A5D2MV29</accession>